<name>A0A6J4N0M7_9BACT</name>
<evidence type="ECO:0000256" key="7">
    <source>
        <dbReference type="ARBA" id="ARBA00023136"/>
    </source>
</evidence>
<dbReference type="EMBL" id="CADCTV010001021">
    <property type="protein sequence ID" value="CAA9374230.1"/>
    <property type="molecule type" value="Genomic_DNA"/>
</dbReference>
<dbReference type="NCBIfam" id="TIGR00229">
    <property type="entry name" value="sensory_box"/>
    <property type="match status" value="1"/>
</dbReference>
<dbReference type="Pfam" id="PF05227">
    <property type="entry name" value="CHASE3"/>
    <property type="match status" value="1"/>
</dbReference>
<keyword evidence="6" id="KW-0902">Two-component regulatory system</keyword>
<feature type="compositionally biased region" description="Low complexity" evidence="9">
    <location>
        <begin position="624"/>
        <end position="634"/>
    </location>
</feature>
<dbReference type="PROSITE" id="PS50110">
    <property type="entry name" value="RESPONSE_REGULATORY"/>
    <property type="match status" value="2"/>
</dbReference>
<dbReference type="FunFam" id="1.10.287.130:FF:000001">
    <property type="entry name" value="Two-component sensor histidine kinase"/>
    <property type="match status" value="1"/>
</dbReference>
<feature type="region of interest" description="Disordered" evidence="9">
    <location>
        <begin position="1"/>
        <end position="24"/>
    </location>
</feature>
<dbReference type="InterPro" id="IPR003594">
    <property type="entry name" value="HATPase_dom"/>
</dbReference>
<dbReference type="Gene3D" id="1.10.287.130">
    <property type="match status" value="1"/>
</dbReference>
<dbReference type="EC" id="2.7.13.3" evidence="2"/>
<dbReference type="SUPFAM" id="SSF52172">
    <property type="entry name" value="CheY-like"/>
    <property type="match status" value="2"/>
</dbReference>
<dbReference type="Pfam" id="PF00512">
    <property type="entry name" value="HisKA"/>
    <property type="match status" value="1"/>
</dbReference>
<dbReference type="PANTHER" id="PTHR43047">
    <property type="entry name" value="TWO-COMPONENT HISTIDINE PROTEIN KINASE"/>
    <property type="match status" value="1"/>
</dbReference>
<organism evidence="15">
    <name type="scientific">uncultured Gemmatimonadota bacterium</name>
    <dbReference type="NCBI Taxonomy" id="203437"/>
    <lineage>
        <taxon>Bacteria</taxon>
        <taxon>Pseudomonadati</taxon>
        <taxon>Gemmatimonadota</taxon>
        <taxon>environmental samples</taxon>
    </lineage>
</organism>
<dbReference type="InterPro" id="IPR036097">
    <property type="entry name" value="HisK_dim/P_sf"/>
</dbReference>
<dbReference type="PRINTS" id="PR00344">
    <property type="entry name" value="BCTRLSENSOR"/>
</dbReference>
<keyword evidence="10" id="KW-0812">Transmembrane</keyword>
<dbReference type="SUPFAM" id="SSF47384">
    <property type="entry name" value="Homodimeric domain of signal transducing histidine kinase"/>
    <property type="match status" value="1"/>
</dbReference>
<feature type="domain" description="Histidine kinase" evidence="11">
    <location>
        <begin position="394"/>
        <end position="611"/>
    </location>
</feature>
<dbReference type="InterPro" id="IPR035965">
    <property type="entry name" value="PAS-like_dom_sf"/>
</dbReference>
<dbReference type="Gene3D" id="3.40.50.2300">
    <property type="match status" value="2"/>
</dbReference>
<evidence type="ECO:0000256" key="4">
    <source>
        <dbReference type="ARBA" id="ARBA00022679"/>
    </source>
</evidence>
<dbReference type="GO" id="GO:0009927">
    <property type="term" value="F:histidine phosphotransfer kinase activity"/>
    <property type="evidence" value="ECO:0007669"/>
    <property type="project" value="TreeGrafter"/>
</dbReference>
<evidence type="ECO:0000259" key="14">
    <source>
        <dbReference type="PROSITE" id="PS50113"/>
    </source>
</evidence>
<dbReference type="GO" id="GO:0005886">
    <property type="term" value="C:plasma membrane"/>
    <property type="evidence" value="ECO:0007669"/>
    <property type="project" value="TreeGrafter"/>
</dbReference>
<evidence type="ECO:0000256" key="8">
    <source>
        <dbReference type="PROSITE-ProRule" id="PRU00169"/>
    </source>
</evidence>
<dbReference type="InterPro" id="IPR000700">
    <property type="entry name" value="PAS-assoc_C"/>
</dbReference>
<dbReference type="PROSITE" id="PS50109">
    <property type="entry name" value="HIS_KIN"/>
    <property type="match status" value="1"/>
</dbReference>
<feature type="transmembrane region" description="Helical" evidence="10">
    <location>
        <begin position="31"/>
        <end position="51"/>
    </location>
</feature>
<dbReference type="AlphaFoldDB" id="A0A6J4N0M7"/>
<dbReference type="InterPro" id="IPR000014">
    <property type="entry name" value="PAS"/>
</dbReference>
<evidence type="ECO:0000259" key="13">
    <source>
        <dbReference type="PROSITE" id="PS50112"/>
    </source>
</evidence>
<evidence type="ECO:0000259" key="12">
    <source>
        <dbReference type="PROSITE" id="PS50110"/>
    </source>
</evidence>
<evidence type="ECO:0000256" key="10">
    <source>
        <dbReference type="SAM" id="Phobius"/>
    </source>
</evidence>
<feature type="modified residue" description="4-aspartylphosphate" evidence="8">
    <location>
        <position position="695"/>
    </location>
</feature>
<dbReference type="SMART" id="SM00091">
    <property type="entry name" value="PAS"/>
    <property type="match status" value="1"/>
</dbReference>
<proteinExistence type="predicted"/>
<evidence type="ECO:0000256" key="5">
    <source>
        <dbReference type="ARBA" id="ARBA00022777"/>
    </source>
</evidence>
<evidence type="ECO:0000313" key="15">
    <source>
        <dbReference type="EMBL" id="CAA9374230.1"/>
    </source>
</evidence>
<dbReference type="Pfam" id="PF00072">
    <property type="entry name" value="Response_reg"/>
    <property type="match status" value="2"/>
</dbReference>
<dbReference type="Pfam" id="PF02518">
    <property type="entry name" value="HATPase_c"/>
    <property type="match status" value="1"/>
</dbReference>
<sequence length="903" mass="98436">MPAGVRPAAGRSRHPQPSPLTDDTSTASRRFLVTFALFLAVVVVLVVQAYFTIRELGAANRGSMQTYRVLSATVQMQEGLAQVEAGYRGYALVRAPRYLEQWQAGYTLFTLEAARLRTLVSNQEGGQRLRTAAIERAFADFVRMQRESGVLNPATTRDAAIRAASDLDEAARRSERVAEVRRELGAVETAESALLRERSARAAELERRTAVLVPAGFFLAIALALATAGMVQRRSRRVVEVNKAMQAEIAEKELARGALLRISRQNELILDAAAEGIYGIDPHGYTLFINPAASEMLGVRPDDVIGRPFEAVLGLGGGARVDLGVNAIRATLSTAAPRAVPDAVFRRADGSSFPVEYASTPMLEGGRVTGAVITFRDVTERREVERMKDEFVSVVSHELRTPLTSIRGSLGLLAAGKLGEMPVKGRRMLEIAVQNTDRLVRLINDILDIERIESGRVTMEVRRVRAAELAHQAVEVMSSMAEKAGVQLYAWAEDLPLTADPDRILQVLTNLLSNAVKFSPAGGEVTVTAEPVDGDVLFRVQDQGRGIPEDRLESIFERFQQVDSSDAREKGGTGLGLAICRSIVNQHGGRIWVESRPGAGSTFFFTLPAPEAGDDVTRDPAVTARGGEAGAAPAAPEPPREPEGPLVLVCDDDPAVLATVEEILQGWGYRTVGVTDGEAALREAARIRPRAILLDMMMPGMDGSETLRALRRRPETADIPVVVLSALKPIPRVQEQRDVVDWVEKPFAEQGLLHALEEAVARRARPRRVLVVEDDPDLARLLTDMFGRHGIEAMHAATGVEAVEVSRSSPPDMIVLDLALPHGDGFWVVERLRGDGLRGVPLVVYSARDLDEGDRERLRLGHTEFLTKGRLPPEEFERRVVTLLNRIAPARRAEPDEPHAAAG</sequence>
<dbReference type="Gene3D" id="3.30.565.10">
    <property type="entry name" value="Histidine kinase-like ATPase, C-terminal domain"/>
    <property type="match status" value="1"/>
</dbReference>
<dbReference type="PROSITE" id="PS50113">
    <property type="entry name" value="PAC"/>
    <property type="match status" value="1"/>
</dbReference>
<evidence type="ECO:0000256" key="1">
    <source>
        <dbReference type="ARBA" id="ARBA00000085"/>
    </source>
</evidence>
<dbReference type="Gene3D" id="3.30.450.20">
    <property type="entry name" value="PAS domain"/>
    <property type="match status" value="1"/>
</dbReference>
<evidence type="ECO:0000256" key="3">
    <source>
        <dbReference type="ARBA" id="ARBA00022553"/>
    </source>
</evidence>
<dbReference type="InterPro" id="IPR003661">
    <property type="entry name" value="HisK_dim/P_dom"/>
</dbReference>
<evidence type="ECO:0000256" key="2">
    <source>
        <dbReference type="ARBA" id="ARBA00012438"/>
    </source>
</evidence>
<dbReference type="PANTHER" id="PTHR43047:SF72">
    <property type="entry name" value="OSMOSENSING HISTIDINE PROTEIN KINASE SLN1"/>
    <property type="match status" value="1"/>
</dbReference>
<dbReference type="InterPro" id="IPR036890">
    <property type="entry name" value="HATPase_C_sf"/>
</dbReference>
<dbReference type="CDD" id="cd00130">
    <property type="entry name" value="PAS"/>
    <property type="match status" value="1"/>
</dbReference>
<evidence type="ECO:0000256" key="6">
    <source>
        <dbReference type="ARBA" id="ARBA00023012"/>
    </source>
</evidence>
<keyword evidence="3 8" id="KW-0597">Phosphoprotein</keyword>
<feature type="domain" description="PAC" evidence="14">
    <location>
        <begin position="338"/>
        <end position="390"/>
    </location>
</feature>
<dbReference type="InterPro" id="IPR007891">
    <property type="entry name" value="CHASE3"/>
</dbReference>
<dbReference type="CDD" id="cd16922">
    <property type="entry name" value="HATPase_EvgS-ArcB-TorS-like"/>
    <property type="match status" value="1"/>
</dbReference>
<keyword evidence="5 15" id="KW-0418">Kinase</keyword>
<keyword evidence="4" id="KW-0808">Transferase</keyword>
<dbReference type="InterPro" id="IPR004358">
    <property type="entry name" value="Sig_transdc_His_kin-like_C"/>
</dbReference>
<dbReference type="SMART" id="SM00387">
    <property type="entry name" value="HATPase_c"/>
    <property type="match status" value="1"/>
</dbReference>
<dbReference type="GO" id="GO:0000155">
    <property type="term" value="F:phosphorelay sensor kinase activity"/>
    <property type="evidence" value="ECO:0007669"/>
    <property type="project" value="InterPro"/>
</dbReference>
<dbReference type="SMART" id="SM00388">
    <property type="entry name" value="HisKA"/>
    <property type="match status" value="1"/>
</dbReference>
<dbReference type="InterPro" id="IPR011006">
    <property type="entry name" value="CheY-like_superfamily"/>
</dbReference>
<feature type="domain" description="PAS" evidence="13">
    <location>
        <begin position="269"/>
        <end position="307"/>
    </location>
</feature>
<feature type="transmembrane region" description="Helical" evidence="10">
    <location>
        <begin position="211"/>
        <end position="231"/>
    </location>
</feature>
<dbReference type="Pfam" id="PF13426">
    <property type="entry name" value="PAS_9"/>
    <property type="match status" value="1"/>
</dbReference>
<dbReference type="PROSITE" id="PS50112">
    <property type="entry name" value="PAS"/>
    <property type="match status" value="1"/>
</dbReference>
<evidence type="ECO:0000256" key="9">
    <source>
        <dbReference type="SAM" id="MobiDB-lite"/>
    </source>
</evidence>
<feature type="region of interest" description="Disordered" evidence="9">
    <location>
        <begin position="614"/>
        <end position="643"/>
    </location>
</feature>
<dbReference type="FunFam" id="3.30.565.10:FF:000006">
    <property type="entry name" value="Sensor histidine kinase WalK"/>
    <property type="match status" value="1"/>
</dbReference>
<dbReference type="SUPFAM" id="SSF55874">
    <property type="entry name" value="ATPase domain of HSP90 chaperone/DNA topoisomerase II/histidine kinase"/>
    <property type="match status" value="1"/>
</dbReference>
<dbReference type="SUPFAM" id="SSF55785">
    <property type="entry name" value="PYP-like sensor domain (PAS domain)"/>
    <property type="match status" value="1"/>
</dbReference>
<dbReference type="CDD" id="cd00082">
    <property type="entry name" value="HisKA"/>
    <property type="match status" value="1"/>
</dbReference>
<dbReference type="SMART" id="SM00448">
    <property type="entry name" value="REC"/>
    <property type="match status" value="2"/>
</dbReference>
<feature type="modified residue" description="4-aspartylphosphate" evidence="8">
    <location>
        <position position="817"/>
    </location>
</feature>
<dbReference type="InterPro" id="IPR001789">
    <property type="entry name" value="Sig_transdc_resp-reg_receiver"/>
</dbReference>
<evidence type="ECO:0000259" key="11">
    <source>
        <dbReference type="PROSITE" id="PS50109"/>
    </source>
</evidence>
<feature type="domain" description="Response regulatory" evidence="12">
    <location>
        <begin position="646"/>
        <end position="760"/>
    </location>
</feature>
<keyword evidence="10" id="KW-1133">Transmembrane helix</keyword>
<dbReference type="InterPro" id="IPR005467">
    <property type="entry name" value="His_kinase_dom"/>
</dbReference>
<comment type="catalytic activity">
    <reaction evidence="1">
        <text>ATP + protein L-histidine = ADP + protein N-phospho-L-histidine.</text>
        <dbReference type="EC" id="2.7.13.3"/>
    </reaction>
</comment>
<feature type="domain" description="Response regulatory" evidence="12">
    <location>
        <begin position="768"/>
        <end position="883"/>
    </location>
</feature>
<keyword evidence="7 10" id="KW-0472">Membrane</keyword>
<gene>
    <name evidence="15" type="ORF">AVDCRST_MAG89-4853</name>
</gene>
<reference evidence="15" key="1">
    <citation type="submission" date="2020-02" db="EMBL/GenBank/DDBJ databases">
        <authorList>
            <person name="Meier V. D."/>
        </authorList>
    </citation>
    <scope>NUCLEOTIDE SEQUENCE</scope>
    <source>
        <strain evidence="15">AVDCRST_MAG89</strain>
    </source>
</reference>
<protein>
    <recommendedName>
        <fullName evidence="2">histidine kinase</fullName>
        <ecNumber evidence="2">2.7.13.3</ecNumber>
    </recommendedName>
</protein>
<accession>A0A6J4N0M7</accession>